<dbReference type="EMBL" id="JARKIE010000009">
    <property type="protein sequence ID" value="KAJ7705025.1"/>
    <property type="molecule type" value="Genomic_DNA"/>
</dbReference>
<evidence type="ECO:0000313" key="2">
    <source>
        <dbReference type="EMBL" id="KAJ7705025.1"/>
    </source>
</evidence>
<dbReference type="Proteomes" id="UP001221757">
    <property type="component" value="Unassembled WGS sequence"/>
</dbReference>
<feature type="compositionally biased region" description="Basic and acidic residues" evidence="1">
    <location>
        <begin position="166"/>
        <end position="178"/>
    </location>
</feature>
<feature type="region of interest" description="Disordered" evidence="1">
    <location>
        <begin position="143"/>
        <end position="180"/>
    </location>
</feature>
<reference evidence="2" key="1">
    <citation type="submission" date="2023-03" db="EMBL/GenBank/DDBJ databases">
        <title>Massive genome expansion in bonnet fungi (Mycena s.s.) driven by repeated elements and novel gene families across ecological guilds.</title>
        <authorList>
            <consortium name="Lawrence Berkeley National Laboratory"/>
            <person name="Harder C.B."/>
            <person name="Miyauchi S."/>
            <person name="Viragh M."/>
            <person name="Kuo A."/>
            <person name="Thoen E."/>
            <person name="Andreopoulos B."/>
            <person name="Lu D."/>
            <person name="Skrede I."/>
            <person name="Drula E."/>
            <person name="Henrissat B."/>
            <person name="Morin E."/>
            <person name="Kohler A."/>
            <person name="Barry K."/>
            <person name="LaButti K."/>
            <person name="Morin E."/>
            <person name="Salamov A."/>
            <person name="Lipzen A."/>
            <person name="Mereny Z."/>
            <person name="Hegedus B."/>
            <person name="Baldrian P."/>
            <person name="Stursova M."/>
            <person name="Weitz H."/>
            <person name="Taylor A."/>
            <person name="Grigoriev I.V."/>
            <person name="Nagy L.G."/>
            <person name="Martin F."/>
            <person name="Kauserud H."/>
        </authorList>
    </citation>
    <scope>NUCLEOTIDE SEQUENCE</scope>
    <source>
        <strain evidence="2">CBHHK067</strain>
    </source>
</reference>
<sequence>MCLSSAGAENVFSFTPSPLDAFNVDGALQMILIEVHLLNLPAALAASRARFLYTTLQREAQAESRVERAEQDHPTPLRLHGVPDWCPPERTHSVPAQPRPAPPRPTPHSPPARQFQFPIPIPIPIPIATYHHTTLTPIVTPLHPSPHLHPHPHPTPASSFAGGRAGRREREGESERLAAHPIHRRRCPARSFLPGAAVLVPASCLRPPPRRLPPRTRPCPVRGPTVDEYPRRDRIPTTTTGGADEHGAGRRGCERTHSDEEIGVGHPVPSPPLPSPTPHQHGPTPDRQHTTHHYTTLTRGHDPHAATRPSFPHRIRAVANTNVVPARPAPAQFQRQFQFQFHGQALRSAAGSYPLLKWKVFIAASCPATRRRWQERIPGASYSLFSNRPRPRPRHQPSEAGACGMWRDARARPAEGAFAGAATDMRPPSAAGTIPIPRGELTYEGGRVRHVCRADRRLGACADAPADMRRAGPRLG</sequence>
<evidence type="ECO:0000256" key="1">
    <source>
        <dbReference type="SAM" id="MobiDB-lite"/>
    </source>
</evidence>
<accession>A0AAD7M7W1</accession>
<dbReference type="AlphaFoldDB" id="A0AAD7M7W1"/>
<name>A0AAD7M7W1_MYCRO</name>
<gene>
    <name evidence="2" type="ORF">B0H17DRAFT_1193510</name>
</gene>
<feature type="region of interest" description="Disordered" evidence="1">
    <location>
        <begin position="63"/>
        <end position="113"/>
    </location>
</feature>
<protein>
    <submittedName>
        <fullName evidence="2">Uncharacterized protein</fullName>
    </submittedName>
</protein>
<dbReference type="PRINTS" id="PR01217">
    <property type="entry name" value="PRICHEXTENSN"/>
</dbReference>
<feature type="region of interest" description="Disordered" evidence="1">
    <location>
        <begin position="207"/>
        <end position="309"/>
    </location>
</feature>
<feature type="compositionally biased region" description="Basic and acidic residues" evidence="1">
    <location>
        <begin position="63"/>
        <end position="75"/>
    </location>
</feature>
<comment type="caution">
    <text evidence="2">The sequence shown here is derived from an EMBL/GenBank/DDBJ whole genome shotgun (WGS) entry which is preliminary data.</text>
</comment>
<feature type="compositionally biased region" description="Pro residues" evidence="1">
    <location>
        <begin position="268"/>
        <end position="277"/>
    </location>
</feature>
<feature type="compositionally biased region" description="Basic and acidic residues" evidence="1">
    <location>
        <begin position="243"/>
        <end position="260"/>
    </location>
</feature>
<feature type="compositionally biased region" description="Pro residues" evidence="1">
    <location>
        <begin position="97"/>
        <end position="110"/>
    </location>
</feature>
<proteinExistence type="predicted"/>
<evidence type="ECO:0000313" key="3">
    <source>
        <dbReference type="Proteomes" id="UP001221757"/>
    </source>
</evidence>
<keyword evidence="3" id="KW-1185">Reference proteome</keyword>
<organism evidence="2 3">
    <name type="scientific">Mycena rosella</name>
    <name type="common">Pink bonnet</name>
    <name type="synonym">Agaricus rosellus</name>
    <dbReference type="NCBI Taxonomy" id="1033263"/>
    <lineage>
        <taxon>Eukaryota</taxon>
        <taxon>Fungi</taxon>
        <taxon>Dikarya</taxon>
        <taxon>Basidiomycota</taxon>
        <taxon>Agaricomycotina</taxon>
        <taxon>Agaricomycetes</taxon>
        <taxon>Agaricomycetidae</taxon>
        <taxon>Agaricales</taxon>
        <taxon>Marasmiineae</taxon>
        <taxon>Mycenaceae</taxon>
        <taxon>Mycena</taxon>
    </lineage>
</organism>